<dbReference type="AlphaFoldDB" id="A0AA37DGQ1"/>
<dbReference type="Proteomes" id="UP000018466">
    <property type="component" value="Unassembled WGS sequence"/>
</dbReference>
<keyword evidence="3 5" id="KW-0456">Lyase</keyword>
<dbReference type="Pfam" id="PF01487">
    <property type="entry name" value="DHquinase_I"/>
    <property type="match status" value="1"/>
</dbReference>
<comment type="subunit">
    <text evidence="5">Homodimer.</text>
</comment>
<comment type="caution">
    <text evidence="5">Lacks conserved residue(s) required for the propagation of feature annotation.</text>
</comment>
<protein>
    <recommendedName>
        <fullName evidence="5">3-dehydroquinate dehydratase</fullName>
        <shortName evidence="5">3-dehydroquinase</shortName>
        <ecNumber evidence="5">4.2.1.10</ecNumber>
    </recommendedName>
    <alternativeName>
        <fullName evidence="5">Type I DHQase</fullName>
    </alternativeName>
    <alternativeName>
        <fullName evidence="5">Type I dehydroquinase</fullName>
        <shortName evidence="5">DHQ1</shortName>
    </alternativeName>
</protein>
<dbReference type="FunFam" id="3.20.20.70:FF:000047">
    <property type="entry name" value="3-dehydroquinate dehydratase"/>
    <property type="match status" value="1"/>
</dbReference>
<evidence type="ECO:0000256" key="4">
    <source>
        <dbReference type="ARBA" id="ARBA00023270"/>
    </source>
</evidence>
<feature type="active site" description="Schiff-base intermediate with substrate" evidence="5">
    <location>
        <position position="170"/>
    </location>
</feature>
<accession>A0AA37DGQ1</accession>
<dbReference type="EMBL" id="AGEL01000006">
    <property type="protein sequence ID" value="EHO17471.1"/>
    <property type="molecule type" value="Genomic_DNA"/>
</dbReference>
<dbReference type="InterPro" id="IPR001381">
    <property type="entry name" value="DHquinase_I"/>
</dbReference>
<organism evidence="6 7">
    <name type="scientific">Stomatobaculum longum</name>
    <dbReference type="NCBI Taxonomy" id="796942"/>
    <lineage>
        <taxon>Bacteria</taxon>
        <taxon>Bacillati</taxon>
        <taxon>Bacillota</taxon>
        <taxon>Clostridia</taxon>
        <taxon>Lachnospirales</taxon>
        <taxon>Lachnospiraceae</taxon>
        <taxon>Stomatobaculum</taxon>
    </lineage>
</organism>
<dbReference type="GO" id="GO:0008652">
    <property type="term" value="P:amino acid biosynthetic process"/>
    <property type="evidence" value="ECO:0007669"/>
    <property type="project" value="UniProtKB-KW"/>
</dbReference>
<feature type="binding site" evidence="5">
    <location>
        <begin position="46"/>
        <end position="48"/>
    </location>
    <ligand>
        <name>3-dehydroquinate</name>
        <dbReference type="ChEBI" id="CHEBI:32364"/>
    </ligand>
</feature>
<evidence type="ECO:0000313" key="7">
    <source>
        <dbReference type="Proteomes" id="UP000018466"/>
    </source>
</evidence>
<comment type="function">
    <text evidence="5">Involved in the third step of the chorismate pathway, which leads to the biosynthesis of aromatic amino acids. Catalyzes the cis-dehydration of 3-dehydroquinate (DHQ) and introduces the first double bond of the aromatic ring to yield 3-dehydroshikimate.</text>
</comment>
<evidence type="ECO:0000313" key="6">
    <source>
        <dbReference type="EMBL" id="EHO17471.1"/>
    </source>
</evidence>
<dbReference type="GO" id="GO:0009423">
    <property type="term" value="P:chorismate biosynthetic process"/>
    <property type="evidence" value="ECO:0007669"/>
    <property type="project" value="UniProtKB-UniRule"/>
</dbReference>
<dbReference type="GO" id="GO:0046279">
    <property type="term" value="P:3,4-dihydroxybenzoate biosynthetic process"/>
    <property type="evidence" value="ECO:0007669"/>
    <property type="project" value="TreeGrafter"/>
</dbReference>
<evidence type="ECO:0000256" key="5">
    <source>
        <dbReference type="HAMAP-Rule" id="MF_00214"/>
    </source>
</evidence>
<evidence type="ECO:0000256" key="2">
    <source>
        <dbReference type="ARBA" id="ARBA00023141"/>
    </source>
</evidence>
<keyword evidence="4 5" id="KW-0704">Schiff base</keyword>
<dbReference type="EC" id="4.2.1.10" evidence="5"/>
<feature type="binding site" evidence="5">
    <location>
        <position position="235"/>
    </location>
    <ligand>
        <name>3-dehydroquinate</name>
        <dbReference type="ChEBI" id="CHEBI:32364"/>
    </ligand>
</feature>
<sequence>MREVRLGTLTLGRGPVKVAVPLVGSDRTALRAELDALPDSAADLVEWRIDCLMPFPDTEMLLALARELKQSLGSLPLLITFRSLPEGGRLPLDAAAYREFQLRLAKEQLPDLLDVELFSGLPDPAAHIAALQREHIPVIASRHFFDGTPAPQVMRETFQRMQDCNADILKLAVMTETAEDLLSLLQFSAAQRQTADRPFVLIGMGPRGVLSRISCAEFGSCLSFGALRESSAPGQLPARDLKRILSLLPEYPVSQTAEPRK</sequence>
<gene>
    <name evidence="5" type="primary">aroD</name>
    <name evidence="6" type="ORF">HMPREF9623_01070</name>
</gene>
<proteinExistence type="inferred from homology"/>
<dbReference type="PANTHER" id="PTHR43699">
    <property type="entry name" value="3-DEHYDROQUINATE DEHYDRATASE"/>
    <property type="match status" value="1"/>
</dbReference>
<keyword evidence="7" id="KW-1185">Reference proteome</keyword>
<comment type="catalytic activity">
    <reaction evidence="1 5">
        <text>3-dehydroquinate = 3-dehydroshikimate + H2O</text>
        <dbReference type="Rhea" id="RHEA:21096"/>
        <dbReference type="ChEBI" id="CHEBI:15377"/>
        <dbReference type="ChEBI" id="CHEBI:16630"/>
        <dbReference type="ChEBI" id="CHEBI:32364"/>
        <dbReference type="EC" id="4.2.1.10"/>
    </reaction>
</comment>
<name>A0AA37DGQ1_9FIRM</name>
<dbReference type="Gene3D" id="3.20.20.70">
    <property type="entry name" value="Aldolase class I"/>
    <property type="match status" value="1"/>
</dbReference>
<feature type="binding site" evidence="5">
    <location>
        <position position="82"/>
    </location>
    <ligand>
        <name>3-dehydroquinate</name>
        <dbReference type="ChEBI" id="CHEBI:32364"/>
    </ligand>
</feature>
<keyword evidence="5" id="KW-0028">Amino-acid biosynthesis</keyword>
<dbReference type="InterPro" id="IPR050146">
    <property type="entry name" value="Type-I_3-dehydroquinase"/>
</dbReference>
<comment type="similarity">
    <text evidence="5">Belongs to the type-I 3-dehydroquinase family.</text>
</comment>
<dbReference type="GeneID" id="86940827"/>
<reference evidence="6 7" key="1">
    <citation type="submission" date="2011-10" db="EMBL/GenBank/DDBJ databases">
        <title>The Genome Sequence of Lachnospiraceae bacterium ACC2.</title>
        <authorList>
            <consortium name="The Broad Institute Genome Sequencing Platform"/>
            <person name="Earl A."/>
            <person name="Ward D."/>
            <person name="Feldgarden M."/>
            <person name="Gevers D."/>
            <person name="Sizova M."/>
            <person name="Hazen A."/>
            <person name="Epstein S."/>
            <person name="Young S.K."/>
            <person name="Zeng Q."/>
            <person name="Gargeya S."/>
            <person name="Fitzgerald M."/>
            <person name="Haas B."/>
            <person name="Abouelleil A."/>
            <person name="Alvarado L."/>
            <person name="Arachchi H.M."/>
            <person name="Berlin A."/>
            <person name="Brown A."/>
            <person name="Chapman S.B."/>
            <person name="Chen Z."/>
            <person name="Dunbar C."/>
            <person name="Freedman E."/>
            <person name="Gearin G."/>
            <person name="Goldberg J."/>
            <person name="Griggs A."/>
            <person name="Gujja S."/>
            <person name="Heiman D."/>
            <person name="Howarth C."/>
            <person name="Larson L."/>
            <person name="Lui A."/>
            <person name="MacDonald P.J.P."/>
            <person name="Montmayeur A."/>
            <person name="Murphy C."/>
            <person name="Neiman D."/>
            <person name="Pearson M."/>
            <person name="Priest M."/>
            <person name="Roberts A."/>
            <person name="Saif S."/>
            <person name="Shea T."/>
            <person name="Shenoy N."/>
            <person name="Sisk P."/>
            <person name="Stolte C."/>
            <person name="Sykes S."/>
            <person name="Wortman J."/>
            <person name="Nusbaum C."/>
            <person name="Birren B."/>
        </authorList>
    </citation>
    <scope>NUCLEOTIDE SEQUENCE [LARGE SCALE GENOMIC DNA]</scope>
    <source>
        <strain evidence="6 7">ACC2</strain>
    </source>
</reference>
<dbReference type="RefSeq" id="WP_009532903.1">
    <property type="nucleotide sequence ID" value="NZ_JH590862.1"/>
</dbReference>
<evidence type="ECO:0000256" key="3">
    <source>
        <dbReference type="ARBA" id="ARBA00023239"/>
    </source>
</evidence>
<dbReference type="GO" id="GO:0003855">
    <property type="term" value="F:3-dehydroquinate dehydratase activity"/>
    <property type="evidence" value="ECO:0007669"/>
    <property type="project" value="UniProtKB-UniRule"/>
</dbReference>
<dbReference type="NCBIfam" id="TIGR01093">
    <property type="entry name" value="aroD"/>
    <property type="match status" value="1"/>
</dbReference>
<feature type="binding site" evidence="5">
    <location>
        <position position="212"/>
    </location>
    <ligand>
        <name>3-dehydroquinate</name>
        <dbReference type="ChEBI" id="CHEBI:32364"/>
    </ligand>
</feature>
<keyword evidence="2 5" id="KW-0057">Aromatic amino acid biosynthesis</keyword>
<comment type="pathway">
    <text evidence="5">Metabolic intermediate biosynthesis; chorismate biosynthesis; chorismate from D-erythrose 4-phosphate and phosphoenolpyruvate: step 3/7.</text>
</comment>
<dbReference type="CDD" id="cd00502">
    <property type="entry name" value="DHQase_I"/>
    <property type="match status" value="1"/>
</dbReference>
<dbReference type="GO" id="GO:0009073">
    <property type="term" value="P:aromatic amino acid family biosynthetic process"/>
    <property type="evidence" value="ECO:0007669"/>
    <property type="project" value="UniProtKB-KW"/>
</dbReference>
<evidence type="ECO:0000256" key="1">
    <source>
        <dbReference type="ARBA" id="ARBA00001864"/>
    </source>
</evidence>
<dbReference type="SUPFAM" id="SSF51569">
    <property type="entry name" value="Aldolase"/>
    <property type="match status" value="1"/>
</dbReference>
<dbReference type="HAMAP" id="MF_00214">
    <property type="entry name" value="AroD"/>
    <property type="match status" value="1"/>
</dbReference>
<feature type="binding site" evidence="5">
    <location>
        <position position="231"/>
    </location>
    <ligand>
        <name>3-dehydroquinate</name>
        <dbReference type="ChEBI" id="CHEBI:32364"/>
    </ligand>
</feature>
<dbReference type="InterPro" id="IPR013785">
    <property type="entry name" value="Aldolase_TIM"/>
</dbReference>
<comment type="caution">
    <text evidence="6">The sequence shown here is derived from an EMBL/GenBank/DDBJ whole genome shotgun (WGS) entry which is preliminary data.</text>
</comment>
<dbReference type="PANTHER" id="PTHR43699:SF1">
    <property type="entry name" value="3-DEHYDROQUINATE DEHYDRATASE"/>
    <property type="match status" value="1"/>
</dbReference>
<feature type="active site" description="Proton donor/acceptor" evidence="5">
    <location>
        <position position="143"/>
    </location>
</feature>